<protein>
    <submittedName>
        <fullName evidence="4">YaeB/family putative methyltransferase</fullName>
    </submittedName>
</protein>
<dbReference type="InterPro" id="IPR023368">
    <property type="entry name" value="UPF0066_cons_site"/>
</dbReference>
<keyword evidence="4" id="KW-0489">Methyltransferase</keyword>
<comment type="caution">
    <text evidence="4">The sequence shown here is derived from an EMBL/GenBank/DDBJ whole genome shotgun (WGS) entry which is preliminary data.</text>
</comment>
<reference evidence="4 5" key="1">
    <citation type="submission" date="2011-12" db="EMBL/GenBank/DDBJ databases">
        <title>The Genome Sequence of Prevotella maculosa OT 289.</title>
        <authorList>
            <consortium name="The Broad Institute Genome Sequencing Platform"/>
            <person name="Earl A."/>
            <person name="Ward D."/>
            <person name="Feldgarden M."/>
            <person name="Gevers D."/>
            <person name="Izard J."/>
            <person name="Blanton J.M."/>
            <person name="Mathney J."/>
            <person name="Tanner A.C."/>
            <person name="Dewhirst F.E."/>
            <person name="Young S.K."/>
            <person name="Zeng Q."/>
            <person name="Gargeya S."/>
            <person name="Fitzgerald M."/>
            <person name="Haas B."/>
            <person name="Abouelleil A."/>
            <person name="Alvarado L."/>
            <person name="Arachchi H.M."/>
            <person name="Berlin A."/>
            <person name="Chapman S.B."/>
            <person name="Gearin G."/>
            <person name="Goldberg J."/>
            <person name="Griggs A."/>
            <person name="Gujja S."/>
            <person name="Hansen M."/>
            <person name="Heiman D."/>
            <person name="Howarth C."/>
            <person name="Larimer J."/>
            <person name="Lui A."/>
            <person name="MacDonald P.J.P."/>
            <person name="McCowen C."/>
            <person name="Montmayeur A."/>
            <person name="Murphy C."/>
            <person name="Neiman D."/>
            <person name="Pearson M."/>
            <person name="Priest M."/>
            <person name="Roberts A."/>
            <person name="Saif S."/>
            <person name="Shea T."/>
            <person name="Sisk P."/>
            <person name="Stolte C."/>
            <person name="Sykes S."/>
            <person name="Wortman J."/>
            <person name="Nusbaum C."/>
            <person name="Birren B."/>
        </authorList>
    </citation>
    <scope>NUCLEOTIDE SEQUENCE [LARGE SCALE GENOMIC DNA]</scope>
    <source>
        <strain evidence="4 5">OT 289</strain>
    </source>
</reference>
<dbReference type="Gene3D" id="3.30.2310.10">
    <property type="entry name" value="YaeB-like"/>
    <property type="match status" value="1"/>
</dbReference>
<evidence type="ECO:0000313" key="5">
    <source>
        <dbReference type="Proteomes" id="UP000003167"/>
    </source>
</evidence>
<proteinExistence type="inferred from homology"/>
<evidence type="ECO:0000256" key="2">
    <source>
        <dbReference type="ARBA" id="ARBA00033753"/>
    </source>
</evidence>
<dbReference type="EMBL" id="AGEK01000044">
    <property type="protein sequence ID" value="EHO66154.1"/>
    <property type="molecule type" value="Genomic_DNA"/>
</dbReference>
<dbReference type="Pfam" id="PF18389">
    <property type="entry name" value="TrmO_C"/>
    <property type="match status" value="1"/>
</dbReference>
<dbReference type="Pfam" id="PF01980">
    <property type="entry name" value="TrmO_N"/>
    <property type="match status" value="1"/>
</dbReference>
<name>H1HQH3_9BACT</name>
<dbReference type="CDD" id="cd09281">
    <property type="entry name" value="UPF0066"/>
    <property type="match status" value="1"/>
</dbReference>
<dbReference type="Gene3D" id="2.40.30.70">
    <property type="entry name" value="YaeB-like"/>
    <property type="match status" value="1"/>
</dbReference>
<evidence type="ECO:0000256" key="1">
    <source>
        <dbReference type="ARBA" id="ARBA00022691"/>
    </source>
</evidence>
<organism evidence="4 5">
    <name type="scientific">Segatella maculosa OT 289</name>
    <dbReference type="NCBI Taxonomy" id="999422"/>
    <lineage>
        <taxon>Bacteria</taxon>
        <taxon>Pseudomonadati</taxon>
        <taxon>Bacteroidota</taxon>
        <taxon>Bacteroidia</taxon>
        <taxon>Bacteroidales</taxon>
        <taxon>Prevotellaceae</taxon>
        <taxon>Segatella</taxon>
    </lineage>
</organism>
<keyword evidence="5" id="KW-1185">Reference proteome</keyword>
<accession>H1HQH3</accession>
<dbReference type="PATRIC" id="fig|999422.3.peg.2532"/>
<dbReference type="GO" id="GO:0032259">
    <property type="term" value="P:methylation"/>
    <property type="evidence" value="ECO:0007669"/>
    <property type="project" value="UniProtKB-KW"/>
</dbReference>
<dbReference type="RefSeq" id="WP_008566541.1">
    <property type="nucleotide sequence ID" value="NZ_JH594512.1"/>
</dbReference>
<dbReference type="Proteomes" id="UP000003167">
    <property type="component" value="Unassembled WGS sequence"/>
</dbReference>
<dbReference type="NCBIfam" id="TIGR00104">
    <property type="entry name" value="tRNA_TsaA"/>
    <property type="match status" value="1"/>
</dbReference>
<keyword evidence="4" id="KW-0808">Transferase</keyword>
<dbReference type="InterPro" id="IPR040372">
    <property type="entry name" value="YaeB-like"/>
</dbReference>
<feature type="domain" description="TsaA-like" evidence="3">
    <location>
        <begin position="3"/>
        <end position="145"/>
    </location>
</feature>
<dbReference type="OrthoDB" id="9804309at2"/>
<keyword evidence="1" id="KW-0949">S-adenosyl-L-methionine</keyword>
<dbReference type="InterPro" id="IPR036413">
    <property type="entry name" value="YaeB-like_sf"/>
</dbReference>
<comment type="similarity">
    <text evidence="2">Belongs to the tRNA methyltransferase O family.</text>
</comment>
<dbReference type="InterPro" id="IPR036414">
    <property type="entry name" value="YaeB_N_sf"/>
</dbReference>
<evidence type="ECO:0000259" key="3">
    <source>
        <dbReference type="PROSITE" id="PS51668"/>
    </source>
</evidence>
<dbReference type="PROSITE" id="PS51668">
    <property type="entry name" value="TSAA_2"/>
    <property type="match status" value="1"/>
</dbReference>
<dbReference type="InterPro" id="IPR023370">
    <property type="entry name" value="TrmO-like_N"/>
</dbReference>
<dbReference type="STRING" id="999422.HMPREF9944_02417"/>
<dbReference type="PANTHER" id="PTHR12818">
    <property type="entry name" value="TRNA (ADENINE(37)-N6)-METHYLTRANSFERASE"/>
    <property type="match status" value="1"/>
</dbReference>
<dbReference type="GO" id="GO:0008168">
    <property type="term" value="F:methyltransferase activity"/>
    <property type="evidence" value="ECO:0007669"/>
    <property type="project" value="UniProtKB-KW"/>
</dbReference>
<dbReference type="SUPFAM" id="SSF118196">
    <property type="entry name" value="YaeB-like"/>
    <property type="match status" value="1"/>
</dbReference>
<dbReference type="InterPro" id="IPR041369">
    <property type="entry name" value="TrmO_C"/>
</dbReference>
<dbReference type="PROSITE" id="PS01318">
    <property type="entry name" value="TSAA_1"/>
    <property type="match status" value="1"/>
</dbReference>
<dbReference type="HOGENOM" id="CLU_013458_3_0_10"/>
<evidence type="ECO:0000313" key="4">
    <source>
        <dbReference type="EMBL" id="EHO66154.1"/>
    </source>
</evidence>
<gene>
    <name evidence="4" type="ORF">HMPREF9944_02417</name>
</gene>
<sequence length="227" mass="25405">MTIAPVAVFHSPFSSKFGIPKQSGVVETLKGEIVFLPAYRNPDALRGLEAFDYLWLIWDFNANRHHAGSLMVRPPRLGGNKKVGVFASRSPFRPNGLGLSSVKIEMIEWASNRGPVIHVLGADLMNGTPIYDIKPYVTYTDAHVNARSGFVDTNQWQRLQVVMSDEVHAFLLSRGFDEERIAALKQVLEQDPRPPYQDNPDKIYGMPFMGADIHFRVKGDVLTVLAL</sequence>
<dbReference type="PANTHER" id="PTHR12818:SF0">
    <property type="entry name" value="TRNA (ADENINE(37)-N6)-METHYLTRANSFERASE"/>
    <property type="match status" value="1"/>
</dbReference>
<dbReference type="AlphaFoldDB" id="H1HQH3"/>